<evidence type="ECO:0000256" key="1">
    <source>
        <dbReference type="ARBA" id="ARBA00023002"/>
    </source>
</evidence>
<dbReference type="Pfam" id="PF02737">
    <property type="entry name" value="3HCDH_N"/>
    <property type="match status" value="1"/>
</dbReference>
<proteinExistence type="predicted"/>
<evidence type="ECO:0000313" key="4">
    <source>
        <dbReference type="EMBL" id="KAB2928976.1"/>
    </source>
</evidence>
<dbReference type="InterPro" id="IPR006176">
    <property type="entry name" value="3-OHacyl-CoA_DH_NAD-bd"/>
</dbReference>
<dbReference type="EMBL" id="WBUI01000040">
    <property type="protein sequence ID" value="KAB2928976.1"/>
    <property type="molecule type" value="Genomic_DNA"/>
</dbReference>
<dbReference type="Gene3D" id="3.40.50.720">
    <property type="entry name" value="NAD(P)-binding Rossmann-like Domain"/>
    <property type="match status" value="1"/>
</dbReference>
<dbReference type="GO" id="GO:0016616">
    <property type="term" value="F:oxidoreductase activity, acting on the CH-OH group of donors, NAD or NADP as acceptor"/>
    <property type="evidence" value="ECO:0007669"/>
    <property type="project" value="InterPro"/>
</dbReference>
<feature type="domain" description="3-hydroxyacyl-CoA dehydrogenase NAD binding" evidence="3">
    <location>
        <begin position="6"/>
        <end position="180"/>
    </location>
</feature>
<dbReference type="AlphaFoldDB" id="A0A833LVK4"/>
<dbReference type="InterPro" id="IPR006108">
    <property type="entry name" value="3HC_DH_C"/>
</dbReference>
<dbReference type="PANTHER" id="PTHR48075">
    <property type="entry name" value="3-HYDROXYACYL-COA DEHYDROGENASE FAMILY PROTEIN"/>
    <property type="match status" value="1"/>
</dbReference>
<reference evidence="4 5" key="1">
    <citation type="submission" date="2019-10" db="EMBL/GenBank/DDBJ databases">
        <title>Extracellular Electron Transfer in a Candidatus Methanoperedens spp. Enrichment Culture.</title>
        <authorList>
            <person name="Berger S."/>
            <person name="Rangel Shaw D."/>
            <person name="Berben T."/>
            <person name="In 'T Zandt M."/>
            <person name="Frank J."/>
            <person name="Reimann J."/>
            <person name="Jetten M.S.M."/>
            <person name="Welte C.U."/>
        </authorList>
    </citation>
    <scope>NUCLEOTIDE SEQUENCE [LARGE SCALE GENOMIC DNA]</scope>
    <source>
        <strain evidence="4">SB12</strain>
    </source>
</reference>
<evidence type="ECO:0000259" key="2">
    <source>
        <dbReference type="Pfam" id="PF00725"/>
    </source>
</evidence>
<dbReference type="SUPFAM" id="SSF48179">
    <property type="entry name" value="6-phosphogluconate dehydrogenase C-terminal domain-like"/>
    <property type="match status" value="1"/>
</dbReference>
<comment type="caution">
    <text evidence="4">The sequence shown here is derived from an EMBL/GenBank/DDBJ whole genome shotgun (WGS) entry which is preliminary data.</text>
</comment>
<dbReference type="Proteomes" id="UP000460298">
    <property type="component" value="Unassembled WGS sequence"/>
</dbReference>
<gene>
    <name evidence="4" type="ORF">F9K24_21260</name>
</gene>
<evidence type="ECO:0000259" key="3">
    <source>
        <dbReference type="Pfam" id="PF02737"/>
    </source>
</evidence>
<dbReference type="Gene3D" id="1.10.1040.50">
    <property type="match status" value="1"/>
</dbReference>
<feature type="domain" description="3-hydroxyacyl-CoA dehydrogenase C-terminal" evidence="2">
    <location>
        <begin position="183"/>
        <end position="283"/>
    </location>
</feature>
<dbReference type="InterPro" id="IPR036291">
    <property type="entry name" value="NAD(P)-bd_dom_sf"/>
</dbReference>
<accession>A0A833LVK4</accession>
<dbReference type="GO" id="GO:0006631">
    <property type="term" value="P:fatty acid metabolic process"/>
    <property type="evidence" value="ECO:0007669"/>
    <property type="project" value="InterPro"/>
</dbReference>
<protein>
    <submittedName>
        <fullName evidence="4">3-hydroxyacyl-CoA dehydrogenase family protein</fullName>
    </submittedName>
</protein>
<sequence>MREMKTVTLLGANGTMGAGSAAILASFGGMKVHMLARTVEKAQEGIDKAVASVRSGIIKDRMIPGTYDDLEKCVAESDWVFELVAENYETKLPINERIAKSRRPGTLVSTVSSGLSIEKLASVFDEDGKKHYYGTHFFNPPYKLVLCELITHPANDPAYTKELGRYLEETLVRHVIYCNDRPGFAGNRIGFQFMNEAAIFAEKNQDRGGIYWIDQMLSGYTGRAMSPLATADLVGLDVHKAIVDNIYEFTKDAAHDTFKLPAYMQKLIDKGQLGNKSGKGLYQREKNAEGRTVVKVYNIAKDEYEAAPQLDLSFKKQAAAFIQEANYRGYADHLKNAPGADADLVRYFIGRYISYSLSLVPDVTDVAGADGAMGFGFNWVPASAWIDLLGGVDETKRFIEKTGLAVPDHMKSLSGKSVYSLKGKLDFRQLFRAS</sequence>
<dbReference type="Pfam" id="PF00725">
    <property type="entry name" value="3HCDH"/>
    <property type="match status" value="1"/>
</dbReference>
<evidence type="ECO:0000313" key="5">
    <source>
        <dbReference type="Proteomes" id="UP000460298"/>
    </source>
</evidence>
<name>A0A833LVK4_9LEPT</name>
<dbReference type="InterPro" id="IPR008927">
    <property type="entry name" value="6-PGluconate_DH-like_C_sf"/>
</dbReference>
<organism evidence="4 5">
    <name type="scientific">Leptonema illini</name>
    <dbReference type="NCBI Taxonomy" id="183"/>
    <lineage>
        <taxon>Bacteria</taxon>
        <taxon>Pseudomonadati</taxon>
        <taxon>Spirochaetota</taxon>
        <taxon>Spirochaetia</taxon>
        <taxon>Leptospirales</taxon>
        <taxon>Leptospiraceae</taxon>
        <taxon>Leptonema</taxon>
    </lineage>
</organism>
<dbReference type="SUPFAM" id="SSF51735">
    <property type="entry name" value="NAD(P)-binding Rossmann-fold domains"/>
    <property type="match status" value="1"/>
</dbReference>
<dbReference type="PANTHER" id="PTHR48075:SF7">
    <property type="entry name" value="3-HYDROXYACYL-COA DEHYDROGENASE-RELATED"/>
    <property type="match status" value="1"/>
</dbReference>
<dbReference type="GO" id="GO:0070403">
    <property type="term" value="F:NAD+ binding"/>
    <property type="evidence" value="ECO:0007669"/>
    <property type="project" value="InterPro"/>
</dbReference>
<keyword evidence="1" id="KW-0560">Oxidoreductase</keyword>